<feature type="compositionally biased region" description="Basic and acidic residues" evidence="1">
    <location>
        <begin position="15"/>
        <end position="28"/>
    </location>
</feature>
<evidence type="ECO:0000313" key="2">
    <source>
        <dbReference type="EMBL" id="KFB47771.1"/>
    </source>
</evidence>
<evidence type="ECO:0000313" key="3">
    <source>
        <dbReference type="EnsemblMetazoa" id="ASIC015841-PA"/>
    </source>
</evidence>
<name>A0A084WC27_ANOSI</name>
<reference evidence="2 4" key="1">
    <citation type="journal article" date="2014" name="BMC Genomics">
        <title>Genome sequence of Anopheles sinensis provides insight into genetics basis of mosquito competence for malaria parasites.</title>
        <authorList>
            <person name="Zhou D."/>
            <person name="Zhang D."/>
            <person name="Ding G."/>
            <person name="Shi L."/>
            <person name="Hou Q."/>
            <person name="Ye Y."/>
            <person name="Xu Y."/>
            <person name="Zhou H."/>
            <person name="Xiong C."/>
            <person name="Li S."/>
            <person name="Yu J."/>
            <person name="Hong S."/>
            <person name="Yu X."/>
            <person name="Zou P."/>
            <person name="Chen C."/>
            <person name="Chang X."/>
            <person name="Wang W."/>
            <person name="Lv Y."/>
            <person name="Sun Y."/>
            <person name="Ma L."/>
            <person name="Shen B."/>
            <person name="Zhu C."/>
        </authorList>
    </citation>
    <scope>NUCLEOTIDE SEQUENCE [LARGE SCALE GENOMIC DNA]</scope>
</reference>
<dbReference type="EnsemblMetazoa" id="ASIC015841-RA">
    <property type="protein sequence ID" value="ASIC015841-PA"/>
    <property type="gene ID" value="ASIC015841"/>
</dbReference>
<organism evidence="2">
    <name type="scientific">Anopheles sinensis</name>
    <name type="common">Mosquito</name>
    <dbReference type="NCBI Taxonomy" id="74873"/>
    <lineage>
        <taxon>Eukaryota</taxon>
        <taxon>Metazoa</taxon>
        <taxon>Ecdysozoa</taxon>
        <taxon>Arthropoda</taxon>
        <taxon>Hexapoda</taxon>
        <taxon>Insecta</taxon>
        <taxon>Pterygota</taxon>
        <taxon>Neoptera</taxon>
        <taxon>Endopterygota</taxon>
        <taxon>Diptera</taxon>
        <taxon>Nematocera</taxon>
        <taxon>Culicoidea</taxon>
        <taxon>Culicidae</taxon>
        <taxon>Anophelinae</taxon>
        <taxon>Anopheles</taxon>
    </lineage>
</organism>
<gene>
    <name evidence="2" type="ORF">ZHAS_00015841</name>
</gene>
<dbReference type="AlphaFoldDB" id="A0A084WC27"/>
<accession>A0A084WC27</accession>
<proteinExistence type="predicted"/>
<feature type="region of interest" description="Disordered" evidence="1">
    <location>
        <begin position="1"/>
        <end position="56"/>
    </location>
</feature>
<reference evidence="3" key="2">
    <citation type="submission" date="2020-05" db="UniProtKB">
        <authorList>
            <consortium name="EnsemblMetazoa"/>
        </authorList>
    </citation>
    <scope>IDENTIFICATION</scope>
</reference>
<feature type="compositionally biased region" description="Basic residues" evidence="1">
    <location>
        <begin position="1"/>
        <end position="10"/>
    </location>
</feature>
<evidence type="ECO:0000256" key="1">
    <source>
        <dbReference type="SAM" id="MobiDB-lite"/>
    </source>
</evidence>
<sequence length="56" mass="6011">MAQQHPHRAKSVTTSREHTVLPQKEGKLRRAGPGAPELHGPLVPEPGLPGGSTRKE</sequence>
<protein>
    <submittedName>
        <fullName evidence="2 3">Uncharacterized protein</fullName>
    </submittedName>
</protein>
<dbReference type="Proteomes" id="UP000030765">
    <property type="component" value="Unassembled WGS sequence"/>
</dbReference>
<dbReference type="EMBL" id="KE525333">
    <property type="protein sequence ID" value="KFB47771.1"/>
    <property type="molecule type" value="Genomic_DNA"/>
</dbReference>
<evidence type="ECO:0000313" key="4">
    <source>
        <dbReference type="Proteomes" id="UP000030765"/>
    </source>
</evidence>
<keyword evidence="4" id="KW-1185">Reference proteome</keyword>
<dbReference type="VEuPathDB" id="VectorBase:ASIC015841"/>
<dbReference type="EMBL" id="ATLV01022549">
    <property type="status" value="NOT_ANNOTATED_CDS"/>
    <property type="molecule type" value="Genomic_DNA"/>
</dbReference>